<dbReference type="PANTHER" id="PTHR34222:SF79">
    <property type="entry name" value="RETROVIRUS-RELATED POL POLYPROTEIN FROM TRANSPOSON TNT 1-94"/>
    <property type="match status" value="1"/>
</dbReference>
<dbReference type="Proteomes" id="UP000813462">
    <property type="component" value="Unassembled WGS sequence"/>
</dbReference>
<organism evidence="2 3">
    <name type="scientific">Ziziphus jujuba var. spinosa</name>
    <dbReference type="NCBI Taxonomy" id="714518"/>
    <lineage>
        <taxon>Eukaryota</taxon>
        <taxon>Viridiplantae</taxon>
        <taxon>Streptophyta</taxon>
        <taxon>Embryophyta</taxon>
        <taxon>Tracheophyta</taxon>
        <taxon>Spermatophyta</taxon>
        <taxon>Magnoliopsida</taxon>
        <taxon>eudicotyledons</taxon>
        <taxon>Gunneridae</taxon>
        <taxon>Pentapetalae</taxon>
        <taxon>rosids</taxon>
        <taxon>fabids</taxon>
        <taxon>Rosales</taxon>
        <taxon>Rhamnaceae</taxon>
        <taxon>Paliureae</taxon>
        <taxon>Ziziphus</taxon>
    </lineage>
</organism>
<dbReference type="AlphaFoldDB" id="A0A978VV00"/>
<reference evidence="2" key="1">
    <citation type="journal article" date="2021" name="Front. Plant Sci.">
        <title>Chromosome-Scale Genome Assembly for Chinese Sour Jujube and Insights Into Its Genome Evolution and Domestication Signature.</title>
        <authorList>
            <person name="Shen L.-Y."/>
            <person name="Luo H."/>
            <person name="Wang X.-L."/>
            <person name="Wang X.-M."/>
            <person name="Qiu X.-J."/>
            <person name="Liu H."/>
            <person name="Zhou S.-S."/>
            <person name="Jia K.-H."/>
            <person name="Nie S."/>
            <person name="Bao Y.-T."/>
            <person name="Zhang R.-G."/>
            <person name="Yun Q.-Z."/>
            <person name="Chai Y.-H."/>
            <person name="Lu J.-Y."/>
            <person name="Li Y."/>
            <person name="Zhao S.-W."/>
            <person name="Mao J.-F."/>
            <person name="Jia S.-G."/>
            <person name="Mao Y.-M."/>
        </authorList>
    </citation>
    <scope>NUCLEOTIDE SEQUENCE</scope>
    <source>
        <strain evidence="2">AT0</strain>
        <tissue evidence="2">Leaf</tissue>
    </source>
</reference>
<protein>
    <submittedName>
        <fullName evidence="2">Uncharacterized protein</fullName>
    </submittedName>
</protein>
<comment type="caution">
    <text evidence="2">The sequence shown here is derived from an EMBL/GenBank/DDBJ whole genome shotgun (WGS) entry which is preliminary data.</text>
</comment>
<gene>
    <name evidence="2" type="ORF">FEM48_Zijuj02G0096100</name>
</gene>
<accession>A0A978VV00</accession>
<feature type="compositionally biased region" description="Polar residues" evidence="1">
    <location>
        <begin position="17"/>
        <end position="26"/>
    </location>
</feature>
<evidence type="ECO:0000313" key="3">
    <source>
        <dbReference type="Proteomes" id="UP000813462"/>
    </source>
</evidence>
<evidence type="ECO:0000256" key="1">
    <source>
        <dbReference type="SAM" id="MobiDB-lite"/>
    </source>
</evidence>
<proteinExistence type="predicted"/>
<dbReference type="EMBL" id="JAEACU010000002">
    <property type="protein sequence ID" value="KAH7542645.1"/>
    <property type="molecule type" value="Genomic_DNA"/>
</dbReference>
<name>A0A978VV00_ZIZJJ</name>
<dbReference type="PANTHER" id="PTHR34222">
    <property type="entry name" value="GAG_PRE-INTEGRS DOMAIN-CONTAINING PROTEIN"/>
    <property type="match status" value="1"/>
</dbReference>
<evidence type="ECO:0000313" key="2">
    <source>
        <dbReference type="EMBL" id="KAH7542645.1"/>
    </source>
</evidence>
<feature type="region of interest" description="Disordered" evidence="1">
    <location>
        <begin position="1"/>
        <end position="26"/>
    </location>
</feature>
<sequence length="183" mass="21010">MVAVDKTIARNVEKDATSNNGKSSQARQQNCDNLWCSYCKKSRHTSERCWKLHGKPLSREWVPRREQSKPQGQANVVVQRNTVPPQELYGFNKEEIDRFKYVISNLEKPSGTCSLVYLGESPLFIGLNVSDTIFSNSWIMDSGATGHMTHSSNFFLTYSPCPSSRENSYSKWLPYNRSWDRKC</sequence>
<feature type="compositionally biased region" description="Basic and acidic residues" evidence="1">
    <location>
        <begin position="7"/>
        <end position="16"/>
    </location>
</feature>